<accession>A0A1I1CGN5</accession>
<protein>
    <submittedName>
        <fullName evidence="1">Uncharacterized protein</fullName>
    </submittedName>
</protein>
<evidence type="ECO:0000313" key="1">
    <source>
        <dbReference type="EMBL" id="SFB59850.1"/>
    </source>
</evidence>
<evidence type="ECO:0000313" key="2">
    <source>
        <dbReference type="Proteomes" id="UP000243799"/>
    </source>
</evidence>
<sequence>MREFPNATLGTFTVPNVAFGNFPEPRSEVAPALLLALDRLEQRLEVADAEAE</sequence>
<dbReference type="AlphaFoldDB" id="A0A1I1CGN5"/>
<keyword evidence="2" id="KW-1185">Reference proteome</keyword>
<dbReference type="Proteomes" id="UP000243799">
    <property type="component" value="Unassembled WGS sequence"/>
</dbReference>
<dbReference type="EMBL" id="FOKG01000024">
    <property type="protein sequence ID" value="SFB59850.1"/>
    <property type="molecule type" value="Genomic_DNA"/>
</dbReference>
<reference evidence="2" key="1">
    <citation type="submission" date="2016-10" db="EMBL/GenBank/DDBJ databases">
        <authorList>
            <person name="Varghese N."/>
            <person name="Submissions S."/>
        </authorList>
    </citation>
    <scope>NUCLEOTIDE SEQUENCE [LARGE SCALE GENOMIC DNA]</scope>
    <source>
        <strain evidence="2">CGMCC 4.3568</strain>
    </source>
</reference>
<organism evidence="1 2">
    <name type="scientific">Amycolatopsis marina</name>
    <dbReference type="NCBI Taxonomy" id="490629"/>
    <lineage>
        <taxon>Bacteria</taxon>
        <taxon>Bacillati</taxon>
        <taxon>Actinomycetota</taxon>
        <taxon>Actinomycetes</taxon>
        <taxon>Pseudonocardiales</taxon>
        <taxon>Pseudonocardiaceae</taxon>
        <taxon>Amycolatopsis</taxon>
    </lineage>
</organism>
<proteinExistence type="predicted"/>
<name>A0A1I1CGN5_9PSEU</name>
<gene>
    <name evidence="1" type="ORF">SAMN05216266_12475</name>
</gene>